<evidence type="ECO:0000256" key="7">
    <source>
        <dbReference type="SAM" id="MobiDB-lite"/>
    </source>
</evidence>
<feature type="coiled-coil region" evidence="6">
    <location>
        <begin position="924"/>
        <end position="996"/>
    </location>
</feature>
<keyword evidence="2 6" id="KW-0547">Nucleotide-binding</keyword>
<keyword evidence="10" id="KW-1185">Reference proteome</keyword>
<evidence type="ECO:0000259" key="8">
    <source>
        <dbReference type="Pfam" id="PF02463"/>
    </source>
</evidence>
<evidence type="ECO:0000256" key="1">
    <source>
        <dbReference type="ARBA" id="ARBA00022490"/>
    </source>
</evidence>
<dbReference type="NCBIfam" id="TIGR02168">
    <property type="entry name" value="SMC_prok_B"/>
    <property type="match status" value="1"/>
</dbReference>
<feature type="coiled-coil region" evidence="6">
    <location>
        <begin position="638"/>
        <end position="854"/>
    </location>
</feature>
<keyword evidence="3 6" id="KW-0067">ATP-binding</keyword>
<feature type="binding site" evidence="6">
    <location>
        <begin position="32"/>
        <end position="39"/>
    </location>
    <ligand>
        <name>ATP</name>
        <dbReference type="ChEBI" id="CHEBI:30616"/>
    </ligand>
</feature>
<comment type="function">
    <text evidence="6">Required for chromosome condensation and partitioning.</text>
</comment>
<dbReference type="RefSeq" id="WP_013345927.1">
    <property type="nucleotide sequence ID" value="NC_014541.1"/>
</dbReference>
<dbReference type="PANTHER" id="PTHR43977">
    <property type="entry name" value="STRUCTURAL MAINTENANCE OF CHROMOSOMES PROTEIN 3"/>
    <property type="match status" value="1"/>
</dbReference>
<feature type="domain" description="RecF/RecN/SMC N-terminal" evidence="8">
    <location>
        <begin position="3"/>
        <end position="1135"/>
    </location>
</feature>
<keyword evidence="5 6" id="KW-0238">DNA-binding</keyword>
<dbReference type="InterPro" id="IPR011890">
    <property type="entry name" value="SMC_prok"/>
</dbReference>
<evidence type="ECO:0000256" key="2">
    <source>
        <dbReference type="ARBA" id="ARBA00022741"/>
    </source>
</evidence>
<dbReference type="AlphaFoldDB" id="E1SMV2"/>
<protein>
    <recommendedName>
        <fullName evidence="6">Chromosome partition protein Smc</fullName>
    </recommendedName>
</protein>
<gene>
    <name evidence="6" type="primary">smc</name>
    <name evidence="9" type="ordered locus">Fbal_2419</name>
</gene>
<dbReference type="InterPro" id="IPR003395">
    <property type="entry name" value="RecF/RecN/SMC_N"/>
</dbReference>
<dbReference type="Gene3D" id="1.10.287.1490">
    <property type="match status" value="1"/>
</dbReference>
<dbReference type="KEGG" id="fbl:Fbal_2419"/>
<dbReference type="GO" id="GO:0003677">
    <property type="term" value="F:DNA binding"/>
    <property type="evidence" value="ECO:0007669"/>
    <property type="project" value="UniProtKB-UniRule"/>
</dbReference>
<reference evidence="9 10" key="1">
    <citation type="journal article" date="2010" name="Stand. Genomic Sci.">
        <title>Complete genome sequence of Ferrimonas balearica type strain (PAT).</title>
        <authorList>
            <person name="Nolan M."/>
            <person name="Sikorski J."/>
            <person name="Davenport K."/>
            <person name="Lucas S."/>
            <person name="Glavina Del Rio T."/>
            <person name="Tice H."/>
            <person name="Cheng J."/>
            <person name="Goodwin L."/>
            <person name="Pitluck S."/>
            <person name="Liolios K."/>
            <person name="Ivanova N."/>
            <person name="Mavromatis K."/>
            <person name="Ovchinnikova G."/>
            <person name="Pati A."/>
            <person name="Chen A."/>
            <person name="Palaniappan K."/>
            <person name="Land M."/>
            <person name="Hauser L."/>
            <person name="Chang Y."/>
            <person name="Jeffries C."/>
            <person name="Tapia R."/>
            <person name="Brettin T."/>
            <person name="Detter J."/>
            <person name="Han C."/>
            <person name="Yasawong M."/>
            <person name="Rohde M."/>
            <person name="Tindall B."/>
            <person name="Goker M."/>
            <person name="Woyke T."/>
            <person name="Bristow J."/>
            <person name="Eisen J."/>
            <person name="Markowitz V."/>
            <person name="Hugenholtz P."/>
            <person name="Kyrpides N."/>
            <person name="Klenk H."/>
            <person name="Lapidus A."/>
        </authorList>
    </citation>
    <scope>NUCLEOTIDE SEQUENCE [LARGE SCALE GENOMIC DNA]</scope>
    <source>
        <strain evidence="10">DSM 9799 / CCM 4581 / KCTC 23876 / PAT</strain>
    </source>
</reference>
<comment type="similarity">
    <text evidence="6">Belongs to the SMC family.</text>
</comment>
<dbReference type="Proteomes" id="UP000006683">
    <property type="component" value="Chromosome"/>
</dbReference>
<dbReference type="InterPro" id="IPR027417">
    <property type="entry name" value="P-loop_NTPase"/>
</dbReference>
<dbReference type="CDD" id="cd03278">
    <property type="entry name" value="ABC_SMC_barmotin"/>
    <property type="match status" value="2"/>
</dbReference>
<dbReference type="GO" id="GO:0030261">
    <property type="term" value="P:chromosome condensation"/>
    <property type="evidence" value="ECO:0007669"/>
    <property type="project" value="InterPro"/>
</dbReference>
<keyword evidence="1 6" id="KW-0963">Cytoplasm</keyword>
<feature type="region of interest" description="Disordered" evidence="7">
    <location>
        <begin position="319"/>
        <end position="340"/>
    </location>
</feature>
<evidence type="ECO:0000256" key="3">
    <source>
        <dbReference type="ARBA" id="ARBA00022840"/>
    </source>
</evidence>
<evidence type="ECO:0000256" key="6">
    <source>
        <dbReference type="HAMAP-Rule" id="MF_01894"/>
    </source>
</evidence>
<sequence length="1152" mass="129630">MRLKQIKLAGFKSFVDPTKVPFPDQMTAIVGPNGCGKSNVIDAVRWVLGESSAKNLRGDAMTDVIFNGSSGRKPVSVASVELVFDNQAGRLEGQYASYAEIAVKRQVTRDGQSNYFLNGNKCRRRDITDLFMGTGLGPRSYAIIEQGMISRLIESKPHELRVFIEEAAGISRYKERRRETENRIRHTRENLERLTDVRSELGSQIERLRRQADAARRYRELKAQERTLHGELLALRWRELSGRMDDLNQVIQALETKKTQYESASAGDSATVTTLEQQRADLGAEVERCQQRLFALGSQITRLEQQILHNRQRRQQLEDEVRRNQVQAGSAEQSLASLAEEQQELEQSLELLEPEREALAEALETLVLSLEEAQEAFDALSDQRDAARDAQAQAQRAAQVAQTELAGLARESQQMATSAQRLAEQLAQWNPQLLESELAQVQEQHDEAQTALEQAELAWHEAQQAREQAEAQRENCRQTLAQLNAEQVRLEAQMASLGTLLKARETRLPAPFDHLPRAWQQWQVDEGWASALEQVLSRPMQAVVGADEAQLPQGAMRMTAETARVPEAAHPWPRLLDKIQSPFNLAPWLNHIYCADSEAQAQSWLQQAGPEVSVVLADGRWLARGFEAAPGQGSERPLTEIQSELSEAEQRLLGLSDEQHQAEQAEQVAVTALNQARDAETQRQRAAQQSRETLLTLQGKVENLQQRLEQQRQQRALLEEQQQELALRQEELEARQFELESQQEALAEQQAQAEATLVEVEQRSETARGALRQRQLERDQHQQRLQQLQLTLQGQQARLQGLAARRSQANEAQAQWQERCELAREEQEALTEPLMEFEESLALELEQRALLEAELTERREALEEVNLTLAGLADSQRGQQAQLQAVVADLSRHQLEYEGLRVQAQGQLDLLAESEMQLKGILESLSAEAAVNQWQADLERVRERIKRLGAINMAAIEEYEQQSERKAYLDAQDADLTEALEVLEAAIRKIDRETRQMFRDTFDKVNADLGLLFPKVFGGGSAYLALTDDDLLNTGVTIMARPPGKKNSTIHLLSGGEKALTALSLVFAIFRLNPAPFCMLDEVDAPLDDANVGRFCRLVKEMSETVQFIFISHNKVSMEMADRLTGVTMHEPGVSRIVAVDIEEAAAMAQMG</sequence>
<feature type="compositionally biased region" description="Low complexity" evidence="7">
    <location>
        <begin position="330"/>
        <end position="340"/>
    </location>
</feature>
<evidence type="ECO:0000256" key="4">
    <source>
        <dbReference type="ARBA" id="ARBA00023054"/>
    </source>
</evidence>
<dbReference type="EMBL" id="CP002209">
    <property type="protein sequence ID" value="ADN76621.1"/>
    <property type="molecule type" value="Genomic_DNA"/>
</dbReference>
<comment type="subunit">
    <text evidence="6">Homodimer.</text>
</comment>
<organism evidence="9 10">
    <name type="scientific">Ferrimonas balearica (strain DSM 9799 / CCM 4581 / KCTC 23876 / PAT)</name>
    <dbReference type="NCBI Taxonomy" id="550540"/>
    <lineage>
        <taxon>Bacteria</taxon>
        <taxon>Pseudomonadati</taxon>
        <taxon>Pseudomonadota</taxon>
        <taxon>Gammaproteobacteria</taxon>
        <taxon>Alteromonadales</taxon>
        <taxon>Ferrimonadaceae</taxon>
        <taxon>Ferrimonas</taxon>
    </lineage>
</organism>
<proteinExistence type="inferred from homology"/>
<dbReference type="GO" id="GO:0005737">
    <property type="term" value="C:cytoplasm"/>
    <property type="evidence" value="ECO:0007669"/>
    <property type="project" value="UniProtKB-SubCell"/>
</dbReference>
<dbReference type="Gene3D" id="3.40.50.300">
    <property type="entry name" value="P-loop containing nucleotide triphosphate hydrolases"/>
    <property type="match status" value="2"/>
</dbReference>
<dbReference type="PIRSF" id="PIRSF005719">
    <property type="entry name" value="SMC"/>
    <property type="match status" value="1"/>
</dbReference>
<dbReference type="InterPro" id="IPR024704">
    <property type="entry name" value="SMC"/>
</dbReference>
<dbReference type="GeneID" id="67182631"/>
<dbReference type="HAMAP" id="MF_01894">
    <property type="entry name" value="Smc_prok"/>
    <property type="match status" value="1"/>
</dbReference>
<dbReference type="GO" id="GO:0007059">
    <property type="term" value="P:chromosome segregation"/>
    <property type="evidence" value="ECO:0007669"/>
    <property type="project" value="UniProtKB-UniRule"/>
</dbReference>
<dbReference type="GO" id="GO:0005524">
    <property type="term" value="F:ATP binding"/>
    <property type="evidence" value="ECO:0007669"/>
    <property type="project" value="UniProtKB-UniRule"/>
</dbReference>
<dbReference type="OrthoDB" id="9808768at2"/>
<evidence type="ECO:0000313" key="9">
    <source>
        <dbReference type="EMBL" id="ADN76621.1"/>
    </source>
</evidence>
<keyword evidence="4 6" id="KW-0175">Coiled coil</keyword>
<evidence type="ECO:0000313" key="10">
    <source>
        <dbReference type="Proteomes" id="UP000006683"/>
    </source>
</evidence>
<dbReference type="eggNOG" id="COG1196">
    <property type="taxonomic scope" value="Bacteria"/>
</dbReference>
<dbReference type="GO" id="GO:0007062">
    <property type="term" value="P:sister chromatid cohesion"/>
    <property type="evidence" value="ECO:0007669"/>
    <property type="project" value="InterPro"/>
</dbReference>
<comment type="domain">
    <text evidence="6">Contains large globular domains required for ATP hydrolysis at each terminus and a third globular domain forming a flexible hinge near the middle of the molecule. These domains are separated by coiled-coil structures.</text>
</comment>
<dbReference type="SUPFAM" id="SSF52540">
    <property type="entry name" value="P-loop containing nucleoside triphosphate hydrolases"/>
    <property type="match status" value="1"/>
</dbReference>
<name>E1SMV2_FERBD</name>
<comment type="subcellular location">
    <subcellularLocation>
        <location evidence="6">Cytoplasm</location>
    </subcellularLocation>
</comment>
<dbReference type="HOGENOM" id="CLU_001042_2_2_6"/>
<evidence type="ECO:0000256" key="5">
    <source>
        <dbReference type="ARBA" id="ARBA00023125"/>
    </source>
</evidence>
<dbReference type="STRING" id="550540.Fbal_2419"/>
<dbReference type="Pfam" id="PF02463">
    <property type="entry name" value="SMC_N"/>
    <property type="match status" value="1"/>
</dbReference>
<dbReference type="GO" id="GO:0006260">
    <property type="term" value="P:DNA replication"/>
    <property type="evidence" value="ECO:0007669"/>
    <property type="project" value="UniProtKB-UniRule"/>
</dbReference>
<accession>E1SMV2</accession>
<dbReference type="GO" id="GO:0016887">
    <property type="term" value="F:ATP hydrolysis activity"/>
    <property type="evidence" value="ECO:0007669"/>
    <property type="project" value="InterPro"/>
</dbReference>